<dbReference type="OrthoDB" id="2321673at2"/>
<evidence type="ECO:0000313" key="4">
    <source>
        <dbReference type="EMBL" id="MDT7038415.1"/>
    </source>
</evidence>
<dbReference type="EMBL" id="JAVLAO010000001">
    <property type="protein sequence ID" value="MDT7038415.1"/>
    <property type="molecule type" value="Genomic_DNA"/>
</dbReference>
<dbReference type="AlphaFoldDB" id="A0A2I0Z0C1"/>
<evidence type="ECO:0000313" key="9">
    <source>
        <dbReference type="Proteomes" id="UP001263852"/>
    </source>
</evidence>
<feature type="transmembrane region" description="Helical" evidence="1">
    <location>
        <begin position="6"/>
        <end position="24"/>
    </location>
</feature>
<dbReference type="EMBL" id="JAPEQV010000002">
    <property type="protein sequence ID" value="MDF2311569.1"/>
    <property type="molecule type" value="Genomic_DNA"/>
</dbReference>
<dbReference type="RefSeq" id="WP_050339470.1">
    <property type="nucleotide sequence ID" value="NZ_BJZC01000029.1"/>
</dbReference>
<feature type="transmembrane region" description="Helical" evidence="1">
    <location>
        <begin position="31"/>
        <end position="50"/>
    </location>
</feature>
<keyword evidence="7" id="KW-1185">Reference proteome</keyword>
<dbReference type="EMBL" id="PVOB01000035">
    <property type="protein sequence ID" value="PRO95812.1"/>
    <property type="molecule type" value="Genomic_DNA"/>
</dbReference>
<keyword evidence="1" id="KW-0812">Transmembrane</keyword>
<organism evidence="4 9">
    <name type="scientific">Lactiplantibacillus pentosus</name>
    <name type="common">Lactobacillus pentosus</name>
    <dbReference type="NCBI Taxonomy" id="1589"/>
    <lineage>
        <taxon>Bacteria</taxon>
        <taxon>Bacillati</taxon>
        <taxon>Bacillota</taxon>
        <taxon>Bacilli</taxon>
        <taxon>Lactobacillales</taxon>
        <taxon>Lactobacillaceae</taxon>
        <taxon>Lactiplantibacillus</taxon>
    </lineage>
</organism>
<evidence type="ECO:0000256" key="1">
    <source>
        <dbReference type="SAM" id="Phobius"/>
    </source>
</evidence>
<reference evidence="2" key="4">
    <citation type="journal article" date="2023" name="Front Nutr">
        <title>Lactiplantibacillus pentosus P2020 protects the hyperuricemia and renal inflammation in mice.</title>
        <authorList>
            <person name="Wang Z."/>
            <person name="Song L."/>
            <person name="Li X."/>
            <person name="Xiao Y."/>
            <person name="Huang Y."/>
            <person name="Zhang Y."/>
            <person name="Li J."/>
            <person name="Li M."/>
            <person name="Ren Z."/>
        </authorList>
    </citation>
    <scope>NUCLEOTIDE SEQUENCE</scope>
    <source>
        <strain evidence="2">P2000</strain>
    </source>
</reference>
<comment type="caution">
    <text evidence="4">The sequence shown here is derived from an EMBL/GenBank/DDBJ whole genome shotgun (WGS) entry which is preliminary data.</text>
</comment>
<name>A0A2I0Z0C1_LACPE</name>
<evidence type="ECO:0000313" key="6">
    <source>
        <dbReference type="EMBL" id="RMW45540.1"/>
    </source>
</evidence>
<accession>A0A2I0Z0C1</accession>
<proteinExistence type="predicted"/>
<reference evidence="5 7" key="1">
    <citation type="submission" date="2018-03" db="EMBL/GenBank/DDBJ databases">
        <title>Draft Genome Sequences of six Lactobacillus pentosus Strains Isolated from Brines of Traditionally Fermented Spanish-Style Green Table Olives.</title>
        <authorList>
            <person name="Calero-Delgado B."/>
            <person name="Martin-Platero A.M."/>
            <person name="Perez-Pulido A.J."/>
            <person name="Benitez-Cabello A."/>
            <person name="Casimiro-Soriguer C.S."/>
            <person name="Martinez-Bueno M."/>
            <person name="Arroyo-Lopez F.N."/>
            <person name="Rodriguez-Gomez F."/>
            <person name="Bautista-Gallego J."/>
            <person name="Garrido-Fernandez A."/>
            <person name="Jimenez-Diaz R."/>
        </authorList>
    </citation>
    <scope>NUCLEOTIDE SEQUENCE [LARGE SCALE GENOMIC DNA]</scope>
    <source>
        <strain evidence="5 7">IG2</strain>
    </source>
</reference>
<sequence>MVHGMFYSVLGIGFLVSIGIKWLFRSYFQLLILVHSIEILFMTVVCWYQFGLLTLMPLTALWVIGMGVIYMMNRFA</sequence>
<evidence type="ECO:0000313" key="2">
    <source>
        <dbReference type="EMBL" id="MDF2311569.1"/>
    </source>
</evidence>
<gene>
    <name evidence="5" type="ORF">C6Y08_03025</name>
    <name evidence="6" type="ORF">D6U18_11650</name>
    <name evidence="2" type="ORF">OOJ94_01900</name>
    <name evidence="3" type="ORF">RI536_02220</name>
    <name evidence="4" type="ORF">RI555_05240</name>
</gene>
<dbReference type="EMBL" id="JAVLAQ010000001">
    <property type="protein sequence ID" value="MDT6988918.1"/>
    <property type="molecule type" value="Genomic_DNA"/>
</dbReference>
<reference evidence="6 8" key="2">
    <citation type="submission" date="2018-10" db="EMBL/GenBank/DDBJ databases">
        <title>Genome sequences of five Lactobacillus pentosus strains isolated from brines of traditionally fermented spanish-style green table olives and differences between them.</title>
        <authorList>
            <person name="Jimenez Diaz R."/>
        </authorList>
    </citation>
    <scope>NUCLEOTIDE SEQUENCE [LARGE SCALE GENOMIC DNA]</scope>
    <source>
        <strain evidence="6 8">IG10</strain>
    </source>
</reference>
<evidence type="ECO:0000313" key="3">
    <source>
        <dbReference type="EMBL" id="MDT6988918.1"/>
    </source>
</evidence>
<dbReference type="Proteomes" id="UP000238378">
    <property type="component" value="Unassembled WGS sequence"/>
</dbReference>
<reference evidence="2" key="3">
    <citation type="submission" date="2022-11" db="EMBL/GenBank/DDBJ databases">
        <authorList>
            <person name="Wang Z."/>
        </authorList>
    </citation>
    <scope>NUCLEOTIDE SEQUENCE</scope>
    <source>
        <strain evidence="2">P2000</strain>
    </source>
</reference>
<evidence type="ECO:0000313" key="7">
    <source>
        <dbReference type="Proteomes" id="UP000238378"/>
    </source>
</evidence>
<evidence type="ECO:0000313" key="5">
    <source>
        <dbReference type="EMBL" id="PRO95812.1"/>
    </source>
</evidence>
<evidence type="ECO:0000313" key="8">
    <source>
        <dbReference type="Proteomes" id="UP000276249"/>
    </source>
</evidence>
<dbReference type="Proteomes" id="UP000276249">
    <property type="component" value="Unassembled WGS sequence"/>
</dbReference>
<dbReference type="Proteomes" id="UP001267003">
    <property type="component" value="Unassembled WGS sequence"/>
</dbReference>
<feature type="transmembrane region" description="Helical" evidence="1">
    <location>
        <begin position="56"/>
        <end position="73"/>
    </location>
</feature>
<keyword evidence="1" id="KW-0472">Membrane</keyword>
<dbReference type="EMBL" id="RDCJ01000101">
    <property type="protein sequence ID" value="RMW45540.1"/>
    <property type="molecule type" value="Genomic_DNA"/>
</dbReference>
<keyword evidence="1" id="KW-1133">Transmembrane helix</keyword>
<dbReference type="Proteomes" id="UP001151834">
    <property type="component" value="Unassembled WGS sequence"/>
</dbReference>
<dbReference type="Proteomes" id="UP001263852">
    <property type="component" value="Unassembled WGS sequence"/>
</dbReference>
<protein>
    <submittedName>
        <fullName evidence="4">Uncharacterized protein</fullName>
    </submittedName>
</protein>
<reference evidence="4" key="5">
    <citation type="submission" date="2023-08" db="EMBL/GenBank/DDBJ databases">
        <authorList>
            <person name="Page C.A."/>
            <person name="Perez-Diaz I.M."/>
        </authorList>
    </citation>
    <scope>NUCLEOTIDE SEQUENCE</scope>
    <source>
        <strain evidence="4">1.8.9</strain>
        <strain evidence="3">7.8.46</strain>
    </source>
</reference>
<dbReference type="GeneID" id="49394654"/>